<dbReference type="SUPFAM" id="SSF48452">
    <property type="entry name" value="TPR-like"/>
    <property type="match status" value="1"/>
</dbReference>
<keyword evidence="1" id="KW-0802">TPR repeat</keyword>
<keyword evidence="3" id="KW-1185">Reference proteome</keyword>
<dbReference type="InterPro" id="IPR011990">
    <property type="entry name" value="TPR-like_helical_dom_sf"/>
</dbReference>
<protein>
    <submittedName>
        <fullName evidence="2">Uncharacterized protein</fullName>
    </submittedName>
</protein>
<proteinExistence type="predicted"/>
<evidence type="ECO:0000313" key="2">
    <source>
        <dbReference type="EMBL" id="PWK06940.1"/>
    </source>
</evidence>
<dbReference type="Gene3D" id="1.25.40.10">
    <property type="entry name" value="Tetratricopeptide repeat domain"/>
    <property type="match status" value="1"/>
</dbReference>
<evidence type="ECO:0000313" key="3">
    <source>
        <dbReference type="Proteomes" id="UP000245634"/>
    </source>
</evidence>
<sequence>MEIQNSVETAYEHMDNKKYTLAVIHLETAIQSPEFSTSDMKHLIYHSLGVCYLELKAFDDAISAFQASLNFAPKPSETADYVTLSDTHHFISRAYEEKSAFGRNLLPFVGGQLVCH</sequence>
<dbReference type="PROSITE" id="PS50005">
    <property type="entry name" value="TPR"/>
    <property type="match status" value="1"/>
</dbReference>
<dbReference type="Proteomes" id="UP000245634">
    <property type="component" value="Unassembled WGS sequence"/>
</dbReference>
<dbReference type="SMART" id="SM00028">
    <property type="entry name" value="TPR"/>
    <property type="match status" value="1"/>
</dbReference>
<dbReference type="AlphaFoldDB" id="A0A316D4C2"/>
<accession>A0A316D4C2</accession>
<reference evidence="2 3" key="1">
    <citation type="submission" date="2018-05" db="EMBL/GenBank/DDBJ databases">
        <title>Genomic Encyclopedia of Type Strains, Phase IV (KMG-IV): sequencing the most valuable type-strain genomes for metagenomic binning, comparative biology and taxonomic classification.</title>
        <authorList>
            <person name="Goeker M."/>
        </authorList>
    </citation>
    <scope>NUCLEOTIDE SEQUENCE [LARGE SCALE GENOMIC DNA]</scope>
    <source>
        <strain evidence="2 3">DSM 18773</strain>
    </source>
</reference>
<dbReference type="InterPro" id="IPR019734">
    <property type="entry name" value="TPR_rpt"/>
</dbReference>
<gene>
    <name evidence="2" type="ORF">C7459_1184</name>
</gene>
<dbReference type="EMBL" id="QGGL01000018">
    <property type="protein sequence ID" value="PWK06940.1"/>
    <property type="molecule type" value="Genomic_DNA"/>
</dbReference>
<organism evidence="2 3">
    <name type="scientific">Tumebacillus permanentifrigoris</name>
    <dbReference type="NCBI Taxonomy" id="378543"/>
    <lineage>
        <taxon>Bacteria</taxon>
        <taxon>Bacillati</taxon>
        <taxon>Bacillota</taxon>
        <taxon>Bacilli</taxon>
        <taxon>Bacillales</taxon>
        <taxon>Alicyclobacillaceae</taxon>
        <taxon>Tumebacillus</taxon>
    </lineage>
</organism>
<feature type="repeat" description="TPR" evidence="1">
    <location>
        <begin position="42"/>
        <end position="75"/>
    </location>
</feature>
<name>A0A316D4C2_9BACL</name>
<comment type="caution">
    <text evidence="2">The sequence shown here is derived from an EMBL/GenBank/DDBJ whole genome shotgun (WGS) entry which is preliminary data.</text>
</comment>
<evidence type="ECO:0000256" key="1">
    <source>
        <dbReference type="PROSITE-ProRule" id="PRU00339"/>
    </source>
</evidence>